<dbReference type="CDD" id="cd07302">
    <property type="entry name" value="CHD"/>
    <property type="match status" value="1"/>
</dbReference>
<dbReference type="Gene3D" id="3.30.70.1230">
    <property type="entry name" value="Nucleotide cyclase"/>
    <property type="match status" value="1"/>
</dbReference>
<feature type="domain" description="Guanylate cyclase" evidence="2">
    <location>
        <begin position="486"/>
        <end position="614"/>
    </location>
</feature>
<dbReference type="OrthoDB" id="9806704at2"/>
<accession>A0A1R4H955</accession>
<dbReference type="InterPro" id="IPR007890">
    <property type="entry name" value="CHASE2"/>
</dbReference>
<feature type="transmembrane region" description="Helical" evidence="1">
    <location>
        <begin position="387"/>
        <end position="407"/>
    </location>
</feature>
<dbReference type="EC" id="4.6.1.1" evidence="3"/>
<dbReference type="PANTHER" id="PTHR43081">
    <property type="entry name" value="ADENYLATE CYCLASE, TERMINAL-DIFFERENTIATION SPECIFIC-RELATED"/>
    <property type="match status" value="1"/>
</dbReference>
<dbReference type="PANTHER" id="PTHR43081:SF1">
    <property type="entry name" value="ADENYLATE CYCLASE, TERMINAL-DIFFERENTIATION SPECIFIC"/>
    <property type="match status" value="1"/>
</dbReference>
<dbReference type="GO" id="GO:0009190">
    <property type="term" value="P:cyclic nucleotide biosynthetic process"/>
    <property type="evidence" value="ECO:0007669"/>
    <property type="project" value="InterPro"/>
</dbReference>
<evidence type="ECO:0000313" key="3">
    <source>
        <dbReference type="EMBL" id="SJM92716.1"/>
    </source>
</evidence>
<proteinExistence type="predicted"/>
<dbReference type="Pfam" id="PF00211">
    <property type="entry name" value="Guanylate_cyc"/>
    <property type="match status" value="1"/>
</dbReference>
<keyword evidence="4" id="KW-1185">Reference proteome</keyword>
<feature type="transmembrane region" description="Helical" evidence="1">
    <location>
        <begin position="413"/>
        <end position="435"/>
    </location>
</feature>
<dbReference type="InterPro" id="IPR001054">
    <property type="entry name" value="A/G_cyclase"/>
</dbReference>
<feature type="transmembrane region" description="Helical" evidence="1">
    <location>
        <begin position="363"/>
        <end position="380"/>
    </location>
</feature>
<dbReference type="RefSeq" id="WP_087143513.1">
    <property type="nucleotide sequence ID" value="NZ_FUKI01000108.1"/>
</dbReference>
<dbReference type="EMBL" id="FUKI01000108">
    <property type="protein sequence ID" value="SJM92716.1"/>
    <property type="molecule type" value="Genomic_DNA"/>
</dbReference>
<keyword evidence="1" id="KW-0812">Transmembrane</keyword>
<evidence type="ECO:0000313" key="4">
    <source>
        <dbReference type="Proteomes" id="UP000195667"/>
    </source>
</evidence>
<dbReference type="InterPro" id="IPR029787">
    <property type="entry name" value="Nucleotide_cyclase"/>
</dbReference>
<keyword evidence="3" id="KW-0456">Lyase</keyword>
<name>A0A1R4H955_9GAMM</name>
<gene>
    <name evidence="3" type="primary">cya</name>
    <name evidence="3" type="ORF">CRENPOLYSF1_330021</name>
</gene>
<organism evidence="3 4">
    <name type="scientific">Crenothrix polyspora</name>
    <dbReference type="NCBI Taxonomy" id="360316"/>
    <lineage>
        <taxon>Bacteria</taxon>
        <taxon>Pseudomonadati</taxon>
        <taxon>Pseudomonadota</taxon>
        <taxon>Gammaproteobacteria</taxon>
        <taxon>Methylococcales</taxon>
        <taxon>Crenotrichaceae</taxon>
        <taxon>Crenothrix</taxon>
    </lineage>
</organism>
<dbReference type="SMART" id="SM01080">
    <property type="entry name" value="CHASE2"/>
    <property type="match status" value="1"/>
</dbReference>
<dbReference type="Pfam" id="PF05226">
    <property type="entry name" value="CHASE2"/>
    <property type="match status" value="1"/>
</dbReference>
<dbReference type="InterPro" id="IPR050697">
    <property type="entry name" value="Adenylyl/Guanylyl_Cyclase_3/4"/>
</dbReference>
<dbReference type="GO" id="GO:0004016">
    <property type="term" value="F:adenylate cyclase activity"/>
    <property type="evidence" value="ECO:0007669"/>
    <property type="project" value="UniProtKB-EC"/>
</dbReference>
<protein>
    <submittedName>
        <fullName evidence="3">Adenylate cyclase 1</fullName>
        <ecNumber evidence="3">4.6.1.1</ecNumber>
    </submittedName>
</protein>
<keyword evidence="1" id="KW-1133">Transmembrane helix</keyword>
<dbReference type="AlphaFoldDB" id="A0A1R4H955"/>
<dbReference type="SUPFAM" id="SSF55073">
    <property type="entry name" value="Nucleotide cyclase"/>
    <property type="match status" value="1"/>
</dbReference>
<dbReference type="SMART" id="SM00044">
    <property type="entry name" value="CYCc"/>
    <property type="match status" value="1"/>
</dbReference>
<keyword evidence="1" id="KW-0472">Membrane</keyword>
<sequence>MNQPYLRAIIIALISFLLGSGIDALTNIETSLGLDTLFKIRGTRPPPAEAVIVAMDEVSETRFNLRQDFTLWRGFHAKLIQELHRQGAALIVFDLQFIAADPEHDPAFSEAIRQAGNVLVTDCVQKLRRGVEDFYGRSACSKNNLQPFVQLEGQQKQPLSEQLIAMRKIEPAATIKAAALDHAPFFLTDDAENAIVREGWIFLDALAEAPTLPVLTWLYYLQHSGQLHGINQPNSLFSTWLTNKRRQCLLPVKPTLTASAKEIDLQQRLDNIICLQDTRYLDFYGPPHTFRMESYSDVYDGKVSNLKDKVVFVGMSNRQFAPTKPDFFQTPYTDTHSGRMAGVEIMATQFANLLEGRFVTSPYPPALWYVLFGLWIGWLLTQFPGLLGIAASLLLGGVYAGLTVWYFKRSGAWLPVAVPLLIQLPCAWLMSLVWSRRDLLKERKRILMFVRQIFPQWIHFVATSPGQWYPEKSAKALAFERDVNGLCLATDIEGYTTVAAQHTPHEMWELLNEYYQVLSHPVTKHQGIIADVTGDAMMAVWIDGAVATQRLAACLAALEMALAVERFNDATRVGRLPTRIGLHEGAMTLGKINAGEGSHYRAIGDTVNTASRIQGVNKYLGTQILASASFAANVNNIISRPVGLFRLVGREEPLALLEIVAIKSNMSDTQIKLGQQFAKGLMAFQQGQWTAAANSFQALLDTYNTDGPSQFYLNLALAYQKNPPAYWEGIVTLGEK</sequence>
<dbReference type="PROSITE" id="PS50125">
    <property type="entry name" value="GUANYLATE_CYCLASE_2"/>
    <property type="match status" value="1"/>
</dbReference>
<evidence type="ECO:0000259" key="2">
    <source>
        <dbReference type="PROSITE" id="PS50125"/>
    </source>
</evidence>
<dbReference type="GO" id="GO:0035556">
    <property type="term" value="P:intracellular signal transduction"/>
    <property type="evidence" value="ECO:0007669"/>
    <property type="project" value="InterPro"/>
</dbReference>
<dbReference type="Proteomes" id="UP000195667">
    <property type="component" value="Unassembled WGS sequence"/>
</dbReference>
<reference evidence="4" key="1">
    <citation type="submission" date="2017-02" db="EMBL/GenBank/DDBJ databases">
        <authorList>
            <person name="Daims H."/>
        </authorList>
    </citation>
    <scope>NUCLEOTIDE SEQUENCE [LARGE SCALE GENOMIC DNA]</scope>
</reference>
<evidence type="ECO:0000256" key="1">
    <source>
        <dbReference type="SAM" id="Phobius"/>
    </source>
</evidence>